<keyword evidence="3" id="KW-1185">Reference proteome</keyword>
<dbReference type="EMBL" id="QAPG01000056">
    <property type="protein sequence ID" value="TDZ34220.1"/>
    <property type="molecule type" value="Genomic_DNA"/>
</dbReference>
<comment type="caution">
    <text evidence="2">The sequence shown here is derived from an EMBL/GenBank/DDBJ whole genome shotgun (WGS) entry which is preliminary data.</text>
</comment>
<evidence type="ECO:0000313" key="3">
    <source>
        <dbReference type="Proteomes" id="UP000295083"/>
    </source>
</evidence>
<feature type="region of interest" description="Disordered" evidence="1">
    <location>
        <begin position="34"/>
        <end position="54"/>
    </location>
</feature>
<accession>A0A4R8QA13</accession>
<sequence length="74" mass="8195">MSSCPGVEHGTSQRGRCRTITGMLTQKKRCCQGERRHPGAMPDPDPWARLPSDFRTPFSPVGPHAWICSTQLTS</sequence>
<proteinExistence type="predicted"/>
<name>A0A4R8QA13_9PEZI</name>
<organism evidence="2 3">
    <name type="scientific">Colletotrichum spinosum</name>
    <dbReference type="NCBI Taxonomy" id="1347390"/>
    <lineage>
        <taxon>Eukaryota</taxon>
        <taxon>Fungi</taxon>
        <taxon>Dikarya</taxon>
        <taxon>Ascomycota</taxon>
        <taxon>Pezizomycotina</taxon>
        <taxon>Sordariomycetes</taxon>
        <taxon>Hypocreomycetidae</taxon>
        <taxon>Glomerellales</taxon>
        <taxon>Glomerellaceae</taxon>
        <taxon>Colletotrichum</taxon>
        <taxon>Colletotrichum orbiculare species complex</taxon>
    </lineage>
</organism>
<evidence type="ECO:0000256" key="1">
    <source>
        <dbReference type="SAM" id="MobiDB-lite"/>
    </source>
</evidence>
<evidence type="ECO:0000313" key="2">
    <source>
        <dbReference type="EMBL" id="TDZ34220.1"/>
    </source>
</evidence>
<dbReference type="Proteomes" id="UP000295083">
    <property type="component" value="Unassembled WGS sequence"/>
</dbReference>
<dbReference type="AlphaFoldDB" id="A0A4R8QA13"/>
<protein>
    <submittedName>
        <fullName evidence="2">Uncharacterized protein</fullName>
    </submittedName>
</protein>
<reference evidence="2 3" key="1">
    <citation type="submission" date="2018-11" db="EMBL/GenBank/DDBJ databases">
        <title>Genome sequence and assembly of Colletotrichum spinosum.</title>
        <authorList>
            <person name="Gan P."/>
            <person name="Shirasu K."/>
        </authorList>
    </citation>
    <scope>NUCLEOTIDE SEQUENCE [LARGE SCALE GENOMIC DNA]</scope>
    <source>
        <strain evidence="2 3">CBS 515.97</strain>
    </source>
</reference>
<gene>
    <name evidence="2" type="ORF">C8035_v009564</name>
</gene>